<evidence type="ECO:0000256" key="3">
    <source>
        <dbReference type="ARBA" id="ARBA00021554"/>
    </source>
</evidence>
<comment type="caution">
    <text evidence="17">The sequence shown here is derived from an EMBL/GenBank/DDBJ whole genome shotgun (WGS) entry which is preliminary data.</text>
</comment>
<accession>A0AAV6QTH4</accession>
<comment type="function">
    <text evidence="12">Incorporated into fibronectin-containing matrix fibers. May play a role in cell adhesion and migration along protein fibers within the extracellular matrix (ECM). Could be important for certain developmental processes and contribute to the supramolecular organization of ECM architecture, in particular to those of basement membranes.</text>
</comment>
<evidence type="ECO:0000256" key="11">
    <source>
        <dbReference type="ARBA" id="ARBA00023180"/>
    </source>
</evidence>
<dbReference type="PROSITE" id="PS01178">
    <property type="entry name" value="ANAPHYLATOXIN_2"/>
    <property type="match status" value="1"/>
</dbReference>
<feature type="chain" id="PRO_5043775750" description="Fibulin-1" evidence="14">
    <location>
        <begin position="18"/>
        <end position="667"/>
    </location>
</feature>
<comment type="subunit">
    <text evidence="12">Homomultimerizes and interacts with various extracellular matrix components.</text>
</comment>
<dbReference type="PANTHER" id="PTHR24034">
    <property type="entry name" value="EGF-LIKE DOMAIN-CONTAINING PROTEIN"/>
    <property type="match status" value="1"/>
</dbReference>
<dbReference type="PROSITE" id="PS01186">
    <property type="entry name" value="EGF_2"/>
    <property type="match status" value="2"/>
</dbReference>
<sequence length="667" mass="72407">MAPWIILVFSLCGLLQGQETQPPTVQECCQDGRDAAHRGQDCSILTALSHSHTCRIVQEQCCTAALAERLCNSGVELARRQGACDVSASSESHISKMCCDCCLLGLSSGPGLKCNLQGLLVGTQCAQTAAACCSQNTKAEVPTLNSKDSSCSQLHTDDGSCGCRDGFQLQSDGVTCEDINECLTGSPNCMSGQTCINTEGSFRCQRQTGCGTGYELKDNNSCEDLDECALGTHNCGPQFTCTNTAGSFRCRPKEKCSVGLIQDAAGTCIDINECVANDSPCPSGHTCVNMVGSYVCRRNIVTCGRGYHLTEEGTRCEDIDECRTGNACVGHGCTNLVGTYRCECRHGYTFNTISRLCEDINECREHYVERLCAHKCENTEGSYQCSCTTGFKLSQDGKSCEDINECEQNPCNQECANVYGSYQCYCRRGYQLSDIDGITCDDIDECALLAGGHVCSYSCMNSPGSFSCTCPPTGYILGPSGRMCQDIDECASASHTCSVSESCFNVQGGFRCLSFQCPQHFRQVSQGSRQDASVGLRCINTCQPGSSDCAQDPAHLITYSALTLPYFRDFTGPEEIIFLRTSVAAYPASTTGASDVFFEIMAGDEHLSFDVVKRYHQGMIMGVVQQVKRIIGPKDLVLRVTMDYFKSGVFSHQNLIVMHIFISEFWF</sequence>
<dbReference type="GO" id="GO:0071944">
    <property type="term" value="C:cell periphery"/>
    <property type="evidence" value="ECO:0007669"/>
    <property type="project" value="UniProtKB-ARBA"/>
</dbReference>
<dbReference type="InterPro" id="IPR026823">
    <property type="entry name" value="cEGF"/>
</dbReference>
<dbReference type="FunFam" id="2.10.25.10:FF:000078">
    <property type="entry name" value="Fibulin-1"/>
    <property type="match status" value="1"/>
</dbReference>
<feature type="domain" description="EGF-like" evidence="16">
    <location>
        <begin position="442"/>
        <end position="485"/>
    </location>
</feature>
<evidence type="ECO:0000256" key="2">
    <source>
        <dbReference type="ARBA" id="ARBA00006127"/>
    </source>
</evidence>
<protein>
    <recommendedName>
        <fullName evidence="3 12">Fibulin-1</fullName>
    </recommendedName>
</protein>
<organism evidence="17 18">
    <name type="scientific">Solea senegalensis</name>
    <name type="common">Senegalese sole</name>
    <dbReference type="NCBI Taxonomy" id="28829"/>
    <lineage>
        <taxon>Eukaryota</taxon>
        <taxon>Metazoa</taxon>
        <taxon>Chordata</taxon>
        <taxon>Craniata</taxon>
        <taxon>Vertebrata</taxon>
        <taxon>Euteleostomi</taxon>
        <taxon>Actinopterygii</taxon>
        <taxon>Neopterygii</taxon>
        <taxon>Teleostei</taxon>
        <taxon>Neoteleostei</taxon>
        <taxon>Acanthomorphata</taxon>
        <taxon>Carangaria</taxon>
        <taxon>Pleuronectiformes</taxon>
        <taxon>Pleuronectoidei</taxon>
        <taxon>Soleidae</taxon>
        <taxon>Solea</taxon>
    </lineage>
</organism>
<dbReference type="InterPro" id="IPR000020">
    <property type="entry name" value="Anaphylatoxin/fibulin"/>
</dbReference>
<feature type="signal peptide" evidence="14">
    <location>
        <begin position="1"/>
        <end position="17"/>
    </location>
</feature>
<dbReference type="PROSITE" id="PS01177">
    <property type="entry name" value="ANAPHYLATOXIN_1"/>
    <property type="match status" value="1"/>
</dbReference>
<dbReference type="Pfam" id="PF12662">
    <property type="entry name" value="cEGF"/>
    <property type="match status" value="1"/>
</dbReference>
<evidence type="ECO:0000256" key="7">
    <source>
        <dbReference type="ARBA" id="ARBA00022729"/>
    </source>
</evidence>
<dbReference type="SMART" id="SM00181">
    <property type="entry name" value="EGF"/>
    <property type="match status" value="9"/>
</dbReference>
<dbReference type="GO" id="GO:0030855">
    <property type="term" value="P:epithelial cell differentiation"/>
    <property type="evidence" value="ECO:0007669"/>
    <property type="project" value="UniProtKB-ARBA"/>
</dbReference>
<reference evidence="17 18" key="1">
    <citation type="journal article" date="2021" name="Sci. Rep.">
        <title>Chromosome anchoring in Senegalese sole (Solea senegalensis) reveals sex-associated markers and genome rearrangements in flatfish.</title>
        <authorList>
            <person name="Guerrero-Cozar I."/>
            <person name="Gomez-Garrido J."/>
            <person name="Berbel C."/>
            <person name="Martinez-Blanch J.F."/>
            <person name="Alioto T."/>
            <person name="Claros M.G."/>
            <person name="Gagnaire P.A."/>
            <person name="Manchado M."/>
        </authorList>
    </citation>
    <scope>NUCLEOTIDE SEQUENCE [LARGE SCALE GENOMIC DNA]</scope>
    <source>
        <strain evidence="17">Sse05_10M</strain>
    </source>
</reference>
<evidence type="ECO:0000256" key="9">
    <source>
        <dbReference type="ARBA" id="ARBA00022837"/>
    </source>
</evidence>
<proteinExistence type="inferred from homology"/>
<dbReference type="FunFam" id="2.10.25.10:FF:000010">
    <property type="entry name" value="Pro-epidermal growth factor"/>
    <property type="match status" value="1"/>
</dbReference>
<dbReference type="InterPro" id="IPR050751">
    <property type="entry name" value="ECM_structural_protein"/>
</dbReference>
<keyword evidence="9" id="KW-0106">Calcium</keyword>
<feature type="domain" description="EGF-like" evidence="16">
    <location>
        <begin position="402"/>
        <end position="441"/>
    </location>
</feature>
<dbReference type="InterPro" id="IPR049883">
    <property type="entry name" value="NOTCH1_EGF-like"/>
</dbReference>
<dbReference type="Pfam" id="PF22914">
    <property type="entry name" value="Fibulin_C"/>
    <property type="match status" value="1"/>
</dbReference>
<evidence type="ECO:0000256" key="5">
    <source>
        <dbReference type="ARBA" id="ARBA00022530"/>
    </source>
</evidence>
<dbReference type="SMART" id="SM00104">
    <property type="entry name" value="ANATO"/>
    <property type="match status" value="2"/>
</dbReference>
<dbReference type="InterPro" id="IPR055088">
    <property type="entry name" value="Fibulin_C"/>
</dbReference>
<dbReference type="InterPro" id="IPR000742">
    <property type="entry name" value="EGF"/>
</dbReference>
<keyword evidence="6 13" id="KW-0245">EGF-like domain</keyword>
<name>A0AAV6QTH4_SOLSE</name>
<evidence type="ECO:0000256" key="1">
    <source>
        <dbReference type="ARBA" id="ARBA00004498"/>
    </source>
</evidence>
<dbReference type="PANTHER" id="PTHR24034:SF97">
    <property type="entry name" value="FIBULIN-1"/>
    <property type="match status" value="1"/>
</dbReference>
<feature type="domain" description="EGF-like" evidence="16">
    <location>
        <begin position="318"/>
        <end position="358"/>
    </location>
</feature>
<keyword evidence="7 14" id="KW-0732">Signal</keyword>
<keyword evidence="18" id="KW-1185">Reference proteome</keyword>
<evidence type="ECO:0000256" key="4">
    <source>
        <dbReference type="ARBA" id="ARBA00022525"/>
    </source>
</evidence>
<dbReference type="InterPro" id="IPR018097">
    <property type="entry name" value="EGF_Ca-bd_CS"/>
</dbReference>
<dbReference type="Pfam" id="PF07645">
    <property type="entry name" value="EGF_CA"/>
    <property type="match status" value="6"/>
</dbReference>
<evidence type="ECO:0000256" key="10">
    <source>
        <dbReference type="ARBA" id="ARBA00023157"/>
    </source>
</evidence>
<comment type="similarity">
    <text evidence="2 12">Belongs to the fibulin family.</text>
</comment>
<evidence type="ECO:0000256" key="6">
    <source>
        <dbReference type="ARBA" id="ARBA00022536"/>
    </source>
</evidence>
<dbReference type="PROSITE" id="PS01187">
    <property type="entry name" value="EGF_CA"/>
    <property type="match status" value="3"/>
</dbReference>
<evidence type="ECO:0000259" key="16">
    <source>
        <dbReference type="PROSITE" id="PS50026"/>
    </source>
</evidence>
<evidence type="ECO:0000313" key="17">
    <source>
        <dbReference type="EMBL" id="KAG7496649.1"/>
    </source>
</evidence>
<keyword evidence="10" id="KW-1015">Disulfide bond</keyword>
<evidence type="ECO:0000256" key="14">
    <source>
        <dbReference type="SAM" id="SignalP"/>
    </source>
</evidence>
<dbReference type="Proteomes" id="UP000693946">
    <property type="component" value="Linkage Group LG3"/>
</dbReference>
<dbReference type="GO" id="GO:0005509">
    <property type="term" value="F:calcium ion binding"/>
    <property type="evidence" value="ECO:0007669"/>
    <property type="project" value="InterPro"/>
</dbReference>
<dbReference type="PIRSF" id="PIRSF036313">
    <property type="entry name" value="Fibulin-1"/>
    <property type="match status" value="1"/>
</dbReference>
<keyword evidence="4 12" id="KW-0964">Secreted</keyword>
<keyword evidence="5 12" id="KW-0272">Extracellular matrix</keyword>
<evidence type="ECO:0000256" key="12">
    <source>
        <dbReference type="PIRNR" id="PIRNR036313"/>
    </source>
</evidence>
<gene>
    <name evidence="17" type="ORF">JOB18_022715</name>
</gene>
<dbReference type="FunFam" id="2.10.25.10:FF:000014">
    <property type="entry name" value="Latent-transforming growth factor beta-binding protein 3"/>
    <property type="match status" value="1"/>
</dbReference>
<keyword evidence="8" id="KW-0677">Repeat</keyword>
<dbReference type="EMBL" id="JAGKHQ010000015">
    <property type="protein sequence ID" value="KAG7496649.1"/>
    <property type="molecule type" value="Genomic_DNA"/>
</dbReference>
<keyword evidence="11" id="KW-0325">Glycoprotein</keyword>
<dbReference type="GO" id="GO:0005576">
    <property type="term" value="C:extracellular region"/>
    <property type="evidence" value="ECO:0007669"/>
    <property type="project" value="InterPro"/>
</dbReference>
<dbReference type="PROSITE" id="PS00010">
    <property type="entry name" value="ASX_HYDROXYL"/>
    <property type="match status" value="4"/>
</dbReference>
<feature type="domain" description="Anaphylatoxin-like" evidence="15">
    <location>
        <begin position="28"/>
        <end position="62"/>
    </location>
</feature>
<comment type="subcellular location">
    <subcellularLocation>
        <location evidence="1 12">Secreted</location>
        <location evidence="1 12">Extracellular space</location>
        <location evidence="1 12">Extracellular matrix</location>
    </subcellularLocation>
</comment>
<evidence type="ECO:0000259" key="15">
    <source>
        <dbReference type="PROSITE" id="PS01178"/>
    </source>
</evidence>
<dbReference type="CDD" id="cd00054">
    <property type="entry name" value="EGF_CA"/>
    <property type="match status" value="5"/>
</dbReference>
<dbReference type="InterPro" id="IPR001881">
    <property type="entry name" value="EGF-like_Ca-bd_dom"/>
</dbReference>
<evidence type="ECO:0000256" key="8">
    <source>
        <dbReference type="ARBA" id="ARBA00022737"/>
    </source>
</evidence>
<dbReference type="SMART" id="SM00179">
    <property type="entry name" value="EGF_CA"/>
    <property type="match status" value="8"/>
</dbReference>
<comment type="caution">
    <text evidence="13">Lacks conserved residue(s) required for the propagation of feature annotation.</text>
</comment>
<dbReference type="InterPro" id="IPR017048">
    <property type="entry name" value="Fibulin-1"/>
</dbReference>
<evidence type="ECO:0000313" key="18">
    <source>
        <dbReference type="Proteomes" id="UP000693946"/>
    </source>
</evidence>
<dbReference type="AlphaFoldDB" id="A0AAV6QTH4"/>
<dbReference type="FunFam" id="2.10.25.10:FF:000038">
    <property type="entry name" value="Fibrillin 2"/>
    <property type="match status" value="1"/>
</dbReference>
<dbReference type="InterPro" id="IPR000152">
    <property type="entry name" value="EGF-type_Asp/Asn_hydroxyl_site"/>
</dbReference>
<dbReference type="Pfam" id="PF01821">
    <property type="entry name" value="ANATO"/>
    <property type="match status" value="1"/>
</dbReference>
<evidence type="ECO:0000256" key="13">
    <source>
        <dbReference type="PROSITE-ProRule" id="PRU00076"/>
    </source>
</evidence>
<dbReference type="PROSITE" id="PS50026">
    <property type="entry name" value="EGF_3"/>
    <property type="match status" value="3"/>
</dbReference>